<dbReference type="Proteomes" id="UP001600888">
    <property type="component" value="Unassembled WGS sequence"/>
</dbReference>
<keyword evidence="6" id="KW-0472">Membrane</keyword>
<keyword evidence="3" id="KW-0274">FAD</keyword>
<dbReference type="InterPro" id="IPR036188">
    <property type="entry name" value="FAD/NAD-bd_sf"/>
</dbReference>
<reference evidence="8 9" key="1">
    <citation type="submission" date="2024-03" db="EMBL/GenBank/DDBJ databases">
        <title>A high-quality draft genome sequence of Diaporthe vaccinii, a causative agent of upright dieback and viscid rot disease in cranberry plants.</title>
        <authorList>
            <person name="Sarrasin M."/>
            <person name="Lang B.F."/>
            <person name="Burger G."/>
        </authorList>
    </citation>
    <scope>NUCLEOTIDE SEQUENCE [LARGE SCALE GENOMIC DNA]</scope>
    <source>
        <strain evidence="8 9">IS7</strain>
    </source>
</reference>
<feature type="transmembrane region" description="Helical" evidence="6">
    <location>
        <begin position="42"/>
        <end position="61"/>
    </location>
</feature>
<protein>
    <recommendedName>
        <fullName evidence="7">FAD-binding domain-containing protein</fullName>
    </recommendedName>
</protein>
<accession>A0ABR4DQR4</accession>
<evidence type="ECO:0000259" key="7">
    <source>
        <dbReference type="Pfam" id="PF01494"/>
    </source>
</evidence>
<dbReference type="Pfam" id="PF01494">
    <property type="entry name" value="FAD_binding_3"/>
    <property type="match status" value="1"/>
</dbReference>
<dbReference type="EMBL" id="JBAWTH010000258">
    <property type="protein sequence ID" value="KAL2272271.1"/>
    <property type="molecule type" value="Genomic_DNA"/>
</dbReference>
<evidence type="ECO:0000313" key="8">
    <source>
        <dbReference type="EMBL" id="KAL2272271.1"/>
    </source>
</evidence>
<evidence type="ECO:0000256" key="6">
    <source>
        <dbReference type="SAM" id="Phobius"/>
    </source>
</evidence>
<comment type="similarity">
    <text evidence="1">Belongs to the paxM FAD-dependent monooxygenase family.</text>
</comment>
<keyword evidence="6" id="KW-1133">Transmembrane helix</keyword>
<dbReference type="PRINTS" id="PR00420">
    <property type="entry name" value="RNGMNOXGNASE"/>
</dbReference>
<dbReference type="PANTHER" id="PTHR13789:SF317">
    <property type="entry name" value="FAD-BINDING DOMAIN-CONTAINING PROTEIN-RELATED"/>
    <property type="match status" value="1"/>
</dbReference>
<comment type="caution">
    <text evidence="8">The sequence shown here is derived from an EMBL/GenBank/DDBJ whole genome shotgun (WGS) entry which is preliminary data.</text>
</comment>
<evidence type="ECO:0000256" key="3">
    <source>
        <dbReference type="ARBA" id="ARBA00022827"/>
    </source>
</evidence>
<evidence type="ECO:0000256" key="2">
    <source>
        <dbReference type="ARBA" id="ARBA00022630"/>
    </source>
</evidence>
<keyword evidence="5" id="KW-0503">Monooxygenase</keyword>
<sequence>MSFALNAFGSLLGLVSRCLTTFLGAMGYYSRRPTKPDLPFGSLSFVIVGAGIAGLTAALALKKKGHHVIVVEKSKFATEQGAALTLSPNCSVLLNWLDLLPESCGSDLVHHMIRHDRDGNLLLHADLSNRRKGWIAEWYYVQRHAFHNFLKEKALQEEIVLHTSCKISKIDVDEARVTLEDGRRFHGDVLLGADGIHSITRAEVSPGAKPKTAGFSAFRWLMPIEKVAAIMADKGPVHVVQNPGCMLQWDDTDRRLLAYPCSNNTIYNMLAYVPSSAVGVIEEGTWNSDGSKDNLIQAFSKFSPEAQQLVAEADDSLRVFALSDLDPLPSWVRGRTTLLGDAAHIVQPYVGQGASMAVEDALSLAVMFPLGTRPEDVNMRLRLYEKARMSRTKMVYDWSLKNRPGSVPLTSEGSWWFSNAVTKLNSWRVLALTAMFMQQTFGHNEIDHSEKLLQQSLARRPSFDVDAGRRRSSIWSFVLGDGQMGTTSSQ</sequence>
<dbReference type="InterPro" id="IPR050493">
    <property type="entry name" value="FAD-dep_Monooxygenase_BioMet"/>
</dbReference>
<keyword evidence="6" id="KW-0812">Transmembrane</keyword>
<dbReference type="SUPFAM" id="SSF54373">
    <property type="entry name" value="FAD-linked reductases, C-terminal domain"/>
    <property type="match status" value="1"/>
</dbReference>
<dbReference type="SUPFAM" id="SSF51905">
    <property type="entry name" value="FAD/NAD(P)-binding domain"/>
    <property type="match status" value="1"/>
</dbReference>
<organism evidence="8 9">
    <name type="scientific">Diaporthe vaccinii</name>
    <dbReference type="NCBI Taxonomy" id="105482"/>
    <lineage>
        <taxon>Eukaryota</taxon>
        <taxon>Fungi</taxon>
        <taxon>Dikarya</taxon>
        <taxon>Ascomycota</taxon>
        <taxon>Pezizomycotina</taxon>
        <taxon>Sordariomycetes</taxon>
        <taxon>Sordariomycetidae</taxon>
        <taxon>Diaporthales</taxon>
        <taxon>Diaporthaceae</taxon>
        <taxon>Diaporthe</taxon>
        <taxon>Diaporthe eres species complex</taxon>
    </lineage>
</organism>
<keyword evidence="4" id="KW-0560">Oxidoreductase</keyword>
<proteinExistence type="inferred from homology"/>
<evidence type="ECO:0000313" key="9">
    <source>
        <dbReference type="Proteomes" id="UP001600888"/>
    </source>
</evidence>
<dbReference type="InterPro" id="IPR002938">
    <property type="entry name" value="FAD-bd"/>
</dbReference>
<evidence type="ECO:0000256" key="1">
    <source>
        <dbReference type="ARBA" id="ARBA00007992"/>
    </source>
</evidence>
<keyword evidence="2" id="KW-0285">Flavoprotein</keyword>
<evidence type="ECO:0000256" key="5">
    <source>
        <dbReference type="ARBA" id="ARBA00023033"/>
    </source>
</evidence>
<dbReference type="Gene3D" id="3.50.50.60">
    <property type="entry name" value="FAD/NAD(P)-binding domain"/>
    <property type="match status" value="1"/>
</dbReference>
<name>A0ABR4DQR4_9PEZI</name>
<dbReference type="PANTHER" id="PTHR13789">
    <property type="entry name" value="MONOOXYGENASE"/>
    <property type="match status" value="1"/>
</dbReference>
<evidence type="ECO:0000256" key="4">
    <source>
        <dbReference type="ARBA" id="ARBA00023002"/>
    </source>
</evidence>
<keyword evidence="9" id="KW-1185">Reference proteome</keyword>
<gene>
    <name evidence="8" type="ORF">FJTKL_06984</name>
</gene>
<feature type="domain" description="FAD-binding" evidence="7">
    <location>
        <begin position="46"/>
        <end position="398"/>
    </location>
</feature>